<sequence length="272" mass="29516">MEGLMKGKRGLIMGVANDHSIAWGIACQLAQAGAELAFTYQGDAFGKRVRPLAEKLGSKLLLECDVENIDSVDAVFDRLEKEWGTLDFVVHAIGFSDKSQLKGRYVDVTTRENFSRTMVISAFSFTEIAQRAGRLMPNGGALLTLTYGASQHVVPNYNVMGVAKAALESMVRYLAADFGPQNIRVNAISAGPVRTLAGNGIGAARAIFSYQKRNAPLRRTVDIEEIGKSALYLLSDLASGVTGDIHYVDCGYNIMSTPILEELKESEESRGE</sequence>
<dbReference type="SUPFAM" id="SSF51735">
    <property type="entry name" value="NAD(P)-binding Rossmann-fold domains"/>
    <property type="match status" value="1"/>
</dbReference>
<feature type="active site" description="Proton acceptor" evidence="11">
    <location>
        <position position="157"/>
    </location>
</feature>
<keyword evidence="4" id="KW-0276">Fatty acid metabolism</keyword>
<evidence type="ECO:0000256" key="8">
    <source>
        <dbReference type="ARBA" id="ARBA00023160"/>
    </source>
</evidence>
<dbReference type="PRINTS" id="PR00081">
    <property type="entry name" value="GDHRDH"/>
</dbReference>
<keyword evidence="7" id="KW-0443">Lipid metabolism</keyword>
<keyword evidence="3 10" id="KW-0444">Lipid biosynthesis</keyword>
<dbReference type="PANTHER" id="PTHR43159:SF2">
    <property type="entry name" value="ENOYL-[ACYL-CARRIER-PROTEIN] REDUCTASE [NADH], CHLOROPLASTIC"/>
    <property type="match status" value="1"/>
</dbReference>
<evidence type="ECO:0000256" key="10">
    <source>
        <dbReference type="PIRNR" id="PIRNR000094"/>
    </source>
</evidence>
<dbReference type="GeneID" id="92990736"/>
<evidence type="ECO:0000256" key="6">
    <source>
        <dbReference type="ARBA" id="ARBA00023027"/>
    </source>
</evidence>
<feature type="binding site" evidence="12">
    <location>
        <position position="41"/>
    </location>
    <ligand>
        <name>NAD(+)</name>
        <dbReference type="ChEBI" id="CHEBI:57540"/>
    </ligand>
</feature>
<dbReference type="Proteomes" id="UP000187344">
    <property type="component" value="Unassembled WGS sequence"/>
</dbReference>
<dbReference type="Gene3D" id="3.40.50.720">
    <property type="entry name" value="NAD(P)-binding Rossmann-like Domain"/>
    <property type="match status" value="1"/>
</dbReference>
<dbReference type="InterPro" id="IPR014358">
    <property type="entry name" value="Enoyl-ACP_Rdtase_NADH"/>
</dbReference>
<dbReference type="RefSeq" id="WP_075869743.1">
    <property type="nucleotide sequence ID" value="NZ_CALYQA010000005.1"/>
</dbReference>
<comment type="similarity">
    <text evidence="2 10">Belongs to the short-chain dehydrogenases/reductases (SDR) family. FabI subfamily.</text>
</comment>
<feature type="binding site" evidence="12">
    <location>
        <begin position="20"/>
        <end position="21"/>
    </location>
    <ligand>
        <name>NAD(+)</name>
        <dbReference type="ChEBI" id="CHEBI:57540"/>
    </ligand>
</feature>
<keyword evidence="8 10" id="KW-0275">Fatty acid biosynthesis</keyword>
<evidence type="ECO:0000256" key="2">
    <source>
        <dbReference type="ARBA" id="ARBA00009233"/>
    </source>
</evidence>
<dbReference type="PANTHER" id="PTHR43159">
    <property type="entry name" value="ENOYL-[ACYL-CARRIER-PROTEIN] REDUCTASE"/>
    <property type="match status" value="1"/>
</dbReference>
<dbReference type="FunFam" id="1.10.8.400:FF:000001">
    <property type="entry name" value="Enoyl-[acyl-carrier-protein] reductase [NADH]"/>
    <property type="match status" value="1"/>
</dbReference>
<evidence type="ECO:0000256" key="9">
    <source>
        <dbReference type="ARBA" id="ARBA00048572"/>
    </source>
</evidence>
<reference evidence="13 14" key="1">
    <citation type="submission" date="2016-12" db="EMBL/GenBank/DDBJ databases">
        <title>Comparative genomics of Bartonella apis.</title>
        <authorList>
            <person name="Engel P."/>
        </authorList>
    </citation>
    <scope>NUCLEOTIDE SEQUENCE [LARGE SCALE GENOMIC DNA]</scope>
    <source>
        <strain evidence="13 14">PEB0149</strain>
    </source>
</reference>
<dbReference type="GO" id="GO:0006633">
    <property type="term" value="P:fatty acid biosynthetic process"/>
    <property type="evidence" value="ECO:0007669"/>
    <property type="project" value="UniProtKB-UniPathway"/>
</dbReference>
<evidence type="ECO:0000256" key="4">
    <source>
        <dbReference type="ARBA" id="ARBA00022832"/>
    </source>
</evidence>
<keyword evidence="6 10" id="KW-0520">NAD</keyword>
<evidence type="ECO:0000313" key="13">
    <source>
        <dbReference type="EMBL" id="OLY44641.1"/>
    </source>
</evidence>
<gene>
    <name evidence="13" type="ORF">PEB0149_021130</name>
</gene>
<keyword evidence="14" id="KW-1185">Reference proteome</keyword>
<comment type="caution">
    <text evidence="13">The sequence shown here is derived from an EMBL/GenBank/DDBJ whole genome shotgun (WGS) entry which is preliminary data.</text>
</comment>
<evidence type="ECO:0000256" key="3">
    <source>
        <dbReference type="ARBA" id="ARBA00022516"/>
    </source>
</evidence>
<feature type="binding site" evidence="12">
    <location>
        <position position="14"/>
    </location>
    <ligand>
        <name>NAD(+)</name>
        <dbReference type="ChEBI" id="CHEBI:57540"/>
    </ligand>
</feature>
<comment type="catalytic activity">
    <reaction evidence="9 10">
        <text>a 2,3-saturated acyl-[ACP] + NAD(+) = a (2E)-enoyl-[ACP] + NADH + H(+)</text>
        <dbReference type="Rhea" id="RHEA:10240"/>
        <dbReference type="Rhea" id="RHEA-COMP:9925"/>
        <dbReference type="Rhea" id="RHEA-COMP:9926"/>
        <dbReference type="ChEBI" id="CHEBI:15378"/>
        <dbReference type="ChEBI" id="CHEBI:57540"/>
        <dbReference type="ChEBI" id="CHEBI:57945"/>
        <dbReference type="ChEBI" id="CHEBI:78784"/>
        <dbReference type="ChEBI" id="CHEBI:78785"/>
        <dbReference type="EC" id="1.3.1.9"/>
    </reaction>
</comment>
<dbReference type="GO" id="GO:0004318">
    <property type="term" value="F:enoyl-[acyl-carrier-protein] reductase (NADH) activity"/>
    <property type="evidence" value="ECO:0007669"/>
    <property type="project" value="UniProtKB-EC"/>
</dbReference>
<dbReference type="NCBIfam" id="NF005078">
    <property type="entry name" value="PRK06505.1"/>
    <property type="match status" value="1"/>
</dbReference>
<keyword evidence="5 10" id="KW-0560">Oxidoreductase</keyword>
<dbReference type="FunFam" id="3.40.50.720:FF:000054">
    <property type="entry name" value="Enoyl-[acyl-carrier-protein] reductase [NADH]"/>
    <property type="match status" value="1"/>
</dbReference>
<dbReference type="InterPro" id="IPR002347">
    <property type="entry name" value="SDR_fam"/>
</dbReference>
<feature type="active site" description="Proton acceptor" evidence="11">
    <location>
        <position position="147"/>
    </location>
</feature>
<dbReference type="Gene3D" id="1.10.8.400">
    <property type="entry name" value="Enoyl acyl carrier protein reductase"/>
    <property type="match status" value="1"/>
</dbReference>
<dbReference type="UniPathway" id="UPA00094"/>
<dbReference type="OrthoDB" id="9803628at2"/>
<evidence type="ECO:0000256" key="5">
    <source>
        <dbReference type="ARBA" id="ARBA00023002"/>
    </source>
</evidence>
<evidence type="ECO:0000256" key="7">
    <source>
        <dbReference type="ARBA" id="ARBA00023098"/>
    </source>
</evidence>
<dbReference type="EC" id="1.3.1.9" evidence="10"/>
<comment type="pathway">
    <text evidence="1">Lipid metabolism; fatty acid biosynthesis.</text>
</comment>
<dbReference type="Pfam" id="PF13561">
    <property type="entry name" value="adh_short_C2"/>
    <property type="match status" value="1"/>
</dbReference>
<feature type="binding site" evidence="12">
    <location>
        <begin position="193"/>
        <end position="197"/>
    </location>
    <ligand>
        <name>NAD(+)</name>
        <dbReference type="ChEBI" id="CHEBI:57540"/>
    </ligand>
</feature>
<evidence type="ECO:0000313" key="14">
    <source>
        <dbReference type="Proteomes" id="UP000187344"/>
    </source>
</evidence>
<feature type="binding site" evidence="12">
    <location>
        <begin position="65"/>
        <end position="66"/>
    </location>
    <ligand>
        <name>NAD(+)</name>
        <dbReference type="ChEBI" id="CHEBI:57540"/>
    </ligand>
</feature>
<evidence type="ECO:0000256" key="11">
    <source>
        <dbReference type="PIRSR" id="PIRSR000094-1"/>
    </source>
</evidence>
<evidence type="ECO:0000256" key="12">
    <source>
        <dbReference type="PIRSR" id="PIRSR000094-3"/>
    </source>
</evidence>
<dbReference type="PIRSF" id="PIRSF000094">
    <property type="entry name" value="Enoyl-ACP_rdct"/>
    <property type="match status" value="1"/>
</dbReference>
<dbReference type="AlphaFoldDB" id="A0A1R0FCA8"/>
<dbReference type="InterPro" id="IPR036291">
    <property type="entry name" value="NAD(P)-bd_dom_sf"/>
</dbReference>
<dbReference type="EMBL" id="LXYT01000001">
    <property type="protein sequence ID" value="OLY44641.1"/>
    <property type="molecule type" value="Genomic_DNA"/>
</dbReference>
<accession>A0A1R0FCA8</accession>
<dbReference type="CDD" id="cd05372">
    <property type="entry name" value="ENR_SDR"/>
    <property type="match status" value="1"/>
</dbReference>
<evidence type="ECO:0000256" key="1">
    <source>
        <dbReference type="ARBA" id="ARBA00005194"/>
    </source>
</evidence>
<feature type="binding site" evidence="12">
    <location>
        <position position="164"/>
    </location>
    <ligand>
        <name>NAD(+)</name>
        <dbReference type="ChEBI" id="CHEBI:57540"/>
    </ligand>
</feature>
<organism evidence="13 14">
    <name type="scientific">Bartonella apis</name>
    <dbReference type="NCBI Taxonomy" id="1686310"/>
    <lineage>
        <taxon>Bacteria</taxon>
        <taxon>Pseudomonadati</taxon>
        <taxon>Pseudomonadota</taxon>
        <taxon>Alphaproteobacteria</taxon>
        <taxon>Hyphomicrobiales</taxon>
        <taxon>Bartonellaceae</taxon>
        <taxon>Bartonella</taxon>
    </lineage>
</organism>
<name>A0A1R0FCA8_9HYPH</name>
<proteinExistence type="inferred from homology"/>
<protein>
    <recommendedName>
        <fullName evidence="10">Enoyl-[acyl-carrier-protein] reductase [NADH]</fullName>
        <ecNumber evidence="10">1.3.1.9</ecNumber>
    </recommendedName>
</protein>
<feature type="binding site" evidence="12">
    <location>
        <position position="93"/>
    </location>
    <ligand>
        <name>NAD(+)</name>
        <dbReference type="ChEBI" id="CHEBI:57540"/>
    </ligand>
</feature>